<feature type="region of interest" description="Disordered" evidence="1">
    <location>
        <begin position="128"/>
        <end position="166"/>
    </location>
</feature>
<proteinExistence type="predicted"/>
<comment type="caution">
    <text evidence="2">The sequence shown here is derived from an EMBL/GenBank/DDBJ whole genome shotgun (WGS) entry which is preliminary data.</text>
</comment>
<reference evidence="2 3" key="1">
    <citation type="submission" date="2024-07" db="EMBL/GenBank/DDBJ databases">
        <title>Section-level genome sequencing and comparative genomics of Aspergillus sections Usti and Cavernicolus.</title>
        <authorList>
            <consortium name="Lawrence Berkeley National Laboratory"/>
            <person name="Nybo J.L."/>
            <person name="Vesth T.C."/>
            <person name="Theobald S."/>
            <person name="Frisvad J.C."/>
            <person name="Larsen T.O."/>
            <person name="Kjaerboelling I."/>
            <person name="Rothschild-Mancinelli K."/>
            <person name="Lyhne E.K."/>
            <person name="Kogle M.E."/>
            <person name="Barry K."/>
            <person name="Clum A."/>
            <person name="Na H."/>
            <person name="Ledsgaard L."/>
            <person name="Lin J."/>
            <person name="Lipzen A."/>
            <person name="Kuo A."/>
            <person name="Riley R."/>
            <person name="Mondo S."/>
            <person name="Labutti K."/>
            <person name="Haridas S."/>
            <person name="Pangalinan J."/>
            <person name="Salamov A.A."/>
            <person name="Simmons B.A."/>
            <person name="Magnuson J.K."/>
            <person name="Chen J."/>
            <person name="Drula E."/>
            <person name="Henrissat B."/>
            <person name="Wiebenga A."/>
            <person name="Lubbers R.J."/>
            <person name="Gomes A.C."/>
            <person name="Macurrencykelacurrency M.R."/>
            <person name="Stajich J."/>
            <person name="Grigoriev I.V."/>
            <person name="Mortensen U.H."/>
            <person name="De Vries R.P."/>
            <person name="Baker S.E."/>
            <person name="Andersen M.R."/>
        </authorList>
    </citation>
    <scope>NUCLEOTIDE SEQUENCE [LARGE SCALE GENOMIC DNA]</scope>
    <source>
        <strain evidence="2 3">CBS 449.75</strain>
    </source>
</reference>
<evidence type="ECO:0000313" key="3">
    <source>
        <dbReference type="Proteomes" id="UP001610432"/>
    </source>
</evidence>
<dbReference type="Proteomes" id="UP001610432">
    <property type="component" value="Unassembled WGS sequence"/>
</dbReference>
<dbReference type="GeneID" id="98139340"/>
<feature type="compositionally biased region" description="Basic and acidic residues" evidence="1">
    <location>
        <begin position="149"/>
        <end position="166"/>
    </location>
</feature>
<evidence type="ECO:0000313" key="2">
    <source>
        <dbReference type="EMBL" id="KAL2867197.1"/>
    </source>
</evidence>
<keyword evidence="3" id="KW-1185">Reference proteome</keyword>
<protein>
    <submittedName>
        <fullName evidence="2">Uncharacterized protein</fullName>
    </submittedName>
</protein>
<name>A0ABR4LS33_9EURO</name>
<accession>A0ABR4LS33</accession>
<feature type="compositionally biased region" description="Low complexity" evidence="1">
    <location>
        <begin position="131"/>
        <end position="142"/>
    </location>
</feature>
<organism evidence="2 3">
    <name type="scientific">Aspergillus lucknowensis</name>
    <dbReference type="NCBI Taxonomy" id="176173"/>
    <lineage>
        <taxon>Eukaryota</taxon>
        <taxon>Fungi</taxon>
        <taxon>Dikarya</taxon>
        <taxon>Ascomycota</taxon>
        <taxon>Pezizomycotina</taxon>
        <taxon>Eurotiomycetes</taxon>
        <taxon>Eurotiomycetidae</taxon>
        <taxon>Eurotiales</taxon>
        <taxon>Aspergillaceae</taxon>
        <taxon>Aspergillus</taxon>
        <taxon>Aspergillus subgen. Nidulantes</taxon>
    </lineage>
</organism>
<sequence length="166" mass="18379">MHCSSDSDSSLSSEVKFSNEDVRNRSLVGKLEGVDSRSDQIVINLRSCFLFRLDFLLANEIATALPDSSCFVLSFSRCLLGIDLAGVARSPPRLFSAGTVREGFNAMEHLRLHLASLEAETRRKVEERMRVSGSSVDDGSVDPLAQHSKLNDCQHPRIEKKGREAK</sequence>
<dbReference type="EMBL" id="JBFXLQ010000020">
    <property type="protein sequence ID" value="KAL2867197.1"/>
    <property type="molecule type" value="Genomic_DNA"/>
</dbReference>
<gene>
    <name evidence="2" type="ORF">BJX67DRAFT_107660</name>
</gene>
<evidence type="ECO:0000256" key="1">
    <source>
        <dbReference type="SAM" id="MobiDB-lite"/>
    </source>
</evidence>
<dbReference type="RefSeq" id="XP_070886176.1">
    <property type="nucleotide sequence ID" value="XM_071024268.1"/>
</dbReference>